<feature type="domain" description="OTU" evidence="9">
    <location>
        <begin position="271"/>
        <end position="491"/>
    </location>
</feature>
<keyword evidence="6" id="KW-0378">Hydrolase</keyword>
<organism evidence="10 11">
    <name type="scientific">Setaria italica</name>
    <name type="common">Foxtail millet</name>
    <name type="synonym">Panicum italicum</name>
    <dbReference type="NCBI Taxonomy" id="4555"/>
    <lineage>
        <taxon>Eukaryota</taxon>
        <taxon>Viridiplantae</taxon>
        <taxon>Streptophyta</taxon>
        <taxon>Embryophyta</taxon>
        <taxon>Tracheophyta</taxon>
        <taxon>Spermatophyta</taxon>
        <taxon>Magnoliopsida</taxon>
        <taxon>Liliopsida</taxon>
        <taxon>Poales</taxon>
        <taxon>Poaceae</taxon>
        <taxon>PACMAD clade</taxon>
        <taxon>Panicoideae</taxon>
        <taxon>Panicodae</taxon>
        <taxon>Paniceae</taxon>
        <taxon>Cenchrinae</taxon>
        <taxon>Setaria</taxon>
    </lineage>
</organism>
<evidence type="ECO:0000256" key="3">
    <source>
        <dbReference type="ARBA" id="ARBA00012759"/>
    </source>
</evidence>
<dbReference type="EnsemblPlants" id="KQL02700">
    <property type="protein sequence ID" value="KQL02700"/>
    <property type="gene ID" value="SETIT_013636mg"/>
</dbReference>
<dbReference type="InterPro" id="IPR042467">
    <property type="entry name" value="Peptidase_C65_otubain_sub2"/>
</dbReference>
<feature type="region of interest" description="Disordered" evidence="8">
    <location>
        <begin position="62"/>
        <end position="207"/>
    </location>
</feature>
<reference evidence="10" key="2">
    <citation type="submission" date="2018-08" db="UniProtKB">
        <authorList>
            <consortium name="EnsemblPlants"/>
        </authorList>
    </citation>
    <scope>IDENTIFICATION</scope>
    <source>
        <strain evidence="10">Yugu1</strain>
    </source>
</reference>
<reference evidence="11" key="1">
    <citation type="journal article" date="2012" name="Nat. Biotechnol.">
        <title>Reference genome sequence of the model plant Setaria.</title>
        <authorList>
            <person name="Bennetzen J.L."/>
            <person name="Schmutz J."/>
            <person name="Wang H."/>
            <person name="Percifield R."/>
            <person name="Hawkins J."/>
            <person name="Pontaroli A.C."/>
            <person name="Estep M."/>
            <person name="Feng L."/>
            <person name="Vaughn J.N."/>
            <person name="Grimwood J."/>
            <person name="Jenkins J."/>
            <person name="Barry K."/>
            <person name="Lindquist E."/>
            <person name="Hellsten U."/>
            <person name="Deshpande S."/>
            <person name="Wang X."/>
            <person name="Wu X."/>
            <person name="Mitros T."/>
            <person name="Triplett J."/>
            <person name="Yang X."/>
            <person name="Ye C.Y."/>
            <person name="Mauro-Herrera M."/>
            <person name="Wang L."/>
            <person name="Li P."/>
            <person name="Sharma M."/>
            <person name="Sharma R."/>
            <person name="Ronald P.C."/>
            <person name="Panaud O."/>
            <person name="Kellogg E.A."/>
            <person name="Brutnell T.P."/>
            <person name="Doust A.N."/>
            <person name="Tuskan G.A."/>
            <person name="Rokhsar D."/>
            <person name="Devos K.M."/>
        </authorList>
    </citation>
    <scope>NUCLEOTIDE SEQUENCE [LARGE SCALE GENOMIC DNA]</scope>
    <source>
        <strain evidence="11">cv. Yugu1</strain>
    </source>
</reference>
<dbReference type="EC" id="3.4.19.12" evidence="3"/>
<dbReference type="eggNOG" id="KOG3991">
    <property type="taxonomic scope" value="Eukaryota"/>
</dbReference>
<dbReference type="InterPro" id="IPR019400">
    <property type="entry name" value="Peptidase_C65_otubain"/>
</dbReference>
<dbReference type="GO" id="GO:0006508">
    <property type="term" value="P:proteolysis"/>
    <property type="evidence" value="ECO:0007669"/>
    <property type="project" value="UniProtKB-KW"/>
</dbReference>
<dbReference type="PANTHER" id="PTHR12931:SF15">
    <property type="entry name" value="UBIQUITIN THIOESTERASE OTUBAIN-LIKE"/>
    <property type="match status" value="1"/>
</dbReference>
<evidence type="ECO:0000256" key="5">
    <source>
        <dbReference type="ARBA" id="ARBA00022786"/>
    </source>
</evidence>
<evidence type="ECO:0000256" key="7">
    <source>
        <dbReference type="ARBA" id="ARBA00022807"/>
    </source>
</evidence>
<dbReference type="InterPro" id="IPR003323">
    <property type="entry name" value="OTU_dom"/>
</dbReference>
<feature type="compositionally biased region" description="Basic and acidic residues" evidence="8">
    <location>
        <begin position="1"/>
        <end position="14"/>
    </location>
</feature>
<evidence type="ECO:0000256" key="2">
    <source>
        <dbReference type="ARBA" id="ARBA00006579"/>
    </source>
</evidence>
<dbReference type="EMBL" id="AGNK02003997">
    <property type="status" value="NOT_ANNOTATED_CDS"/>
    <property type="molecule type" value="Genomic_DNA"/>
</dbReference>
<dbReference type="Gene3D" id="1.20.1300.20">
    <property type="entry name" value="Peptidase C65 Otubain, subdomain 2"/>
    <property type="match status" value="1"/>
</dbReference>
<proteinExistence type="inferred from homology"/>
<comment type="catalytic activity">
    <reaction evidence="1">
        <text>Thiol-dependent hydrolysis of ester, thioester, amide, peptide and isopeptide bonds formed by the C-terminal Gly of ubiquitin (a 76-residue protein attached to proteins as an intracellular targeting signal).</text>
        <dbReference type="EC" id="3.4.19.12"/>
    </reaction>
</comment>
<dbReference type="Proteomes" id="UP000004995">
    <property type="component" value="Unassembled WGS sequence"/>
</dbReference>
<dbReference type="InterPro" id="IPR042468">
    <property type="entry name" value="Peptidase_C65_otubain_sub1"/>
</dbReference>
<feature type="compositionally biased region" description="Low complexity" evidence="8">
    <location>
        <begin position="142"/>
        <end position="157"/>
    </location>
</feature>
<dbReference type="Gene3D" id="3.30.200.60">
    <property type="entry name" value="Peptidase C65 Otubain, subdomain 1"/>
    <property type="match status" value="1"/>
</dbReference>
<evidence type="ECO:0000256" key="8">
    <source>
        <dbReference type="SAM" id="MobiDB-lite"/>
    </source>
</evidence>
<dbReference type="GO" id="GO:0004843">
    <property type="term" value="F:cysteine-type deubiquitinase activity"/>
    <property type="evidence" value="ECO:0000318"/>
    <property type="project" value="GO_Central"/>
</dbReference>
<dbReference type="AlphaFoldDB" id="K3YHB8"/>
<feature type="compositionally biased region" description="Low complexity" evidence="8">
    <location>
        <begin position="72"/>
        <end position="84"/>
    </location>
</feature>
<evidence type="ECO:0000259" key="9">
    <source>
        <dbReference type="PROSITE" id="PS50802"/>
    </source>
</evidence>
<comment type="similarity">
    <text evidence="2">Belongs to the peptidase C65 family.</text>
</comment>
<dbReference type="STRING" id="4555.K3YHB8"/>
<evidence type="ECO:0000256" key="4">
    <source>
        <dbReference type="ARBA" id="ARBA00022670"/>
    </source>
</evidence>
<feature type="region of interest" description="Disordered" evidence="8">
    <location>
        <begin position="1"/>
        <end position="27"/>
    </location>
</feature>
<dbReference type="HOGENOM" id="CLU_014832_3_1_1"/>
<dbReference type="SUPFAM" id="SSF54001">
    <property type="entry name" value="Cysteine proteinases"/>
    <property type="match status" value="1"/>
</dbReference>
<evidence type="ECO:0000313" key="10">
    <source>
        <dbReference type="EnsemblPlants" id="KQL02700"/>
    </source>
</evidence>
<keyword evidence="11" id="KW-1185">Reference proteome</keyword>
<evidence type="ECO:0000256" key="1">
    <source>
        <dbReference type="ARBA" id="ARBA00000707"/>
    </source>
</evidence>
<dbReference type="PANTHER" id="PTHR12931">
    <property type="entry name" value="UBIQUITIN THIOLESTERASE PROTEIN OTUB"/>
    <property type="match status" value="1"/>
</dbReference>
<protein>
    <recommendedName>
        <fullName evidence="3">ubiquitinyl hydrolase 1</fullName>
        <ecNumber evidence="3">3.4.19.12</ecNumber>
    </recommendedName>
</protein>
<keyword evidence="4" id="KW-0645">Protease</keyword>
<dbReference type="Pfam" id="PF10275">
    <property type="entry name" value="Peptidase_C65"/>
    <property type="match status" value="1"/>
</dbReference>
<dbReference type="MEROPS" id="C65.001"/>
<dbReference type="CDD" id="cd22765">
    <property type="entry name" value="AtOTU1-like"/>
    <property type="match status" value="1"/>
</dbReference>
<evidence type="ECO:0000256" key="6">
    <source>
        <dbReference type="ARBA" id="ARBA00022801"/>
    </source>
</evidence>
<feature type="compositionally biased region" description="Pro residues" evidence="8">
    <location>
        <begin position="107"/>
        <end position="119"/>
    </location>
</feature>
<dbReference type="FunFam" id="1.20.1300.20:FF:000001">
    <property type="entry name" value="Ubiquitin thioesterase OTUB1"/>
    <property type="match status" value="1"/>
</dbReference>
<name>K3YHB8_SETIT</name>
<accession>K3YHB8</accession>
<keyword evidence="7" id="KW-0788">Thiol protease</keyword>
<feature type="compositionally biased region" description="Basic and acidic residues" evidence="8">
    <location>
        <begin position="125"/>
        <end position="134"/>
    </location>
</feature>
<sequence length="491" mass="53379">MLKKGGEDGGESRKYTTGARKSADRRNLRRCCAHQAAAGDIAGGPRRRRSRRVKALDLIGRWTVAARGERNPTSTPEPSTTTRSVRGWAPDHVPTPHPPHHTTHPARAPPTPHPNPTQPLRPAKLAREAADASARKRKAADGGEAAPEAATTDANAAPPIPAEEEEDAAMGDVPQAPHAADGGAEGEGPPAVPDPNPSPSLGGCSDPVSVELSMGGDYYRACCGEPDLDIPEGPKLPCVGDKEPLSSLAAEFQSGSPILQEKIKLLGEQYDALRRTRGDGNCFYRSFMFSYLEHILETQDKAEVDRIMIKIAECKKTLLSLGYIEFTFEDFFSIFVDLLESVLQGHEAPIGPEELLERTRDSQVSDYVVMFFRFVTSGEIQRRSEFFEPFISGLTNSTVAQFCKASVEPMGEESDHVHIIALSDALGVPIRVMYLDRSSCDTGNLSVNHHDFIPSTNAEGPDAATTSTPATEKPYITLLYRPGHYDILYPK</sequence>
<dbReference type="InParanoid" id="K3YHB8"/>
<evidence type="ECO:0000313" key="11">
    <source>
        <dbReference type="Proteomes" id="UP000004995"/>
    </source>
</evidence>
<dbReference type="GO" id="GO:0043130">
    <property type="term" value="F:ubiquitin binding"/>
    <property type="evidence" value="ECO:0000318"/>
    <property type="project" value="GO_Central"/>
</dbReference>
<feature type="region of interest" description="Disordered" evidence="8">
    <location>
        <begin position="35"/>
        <end position="54"/>
    </location>
</feature>
<keyword evidence="5" id="KW-0833">Ubl conjugation pathway</keyword>
<dbReference type="InterPro" id="IPR038765">
    <property type="entry name" value="Papain-like_cys_pep_sf"/>
</dbReference>
<dbReference type="PROSITE" id="PS50802">
    <property type="entry name" value="OTU"/>
    <property type="match status" value="1"/>
</dbReference>
<dbReference type="Gramene" id="KQL02700">
    <property type="protein sequence ID" value="KQL02700"/>
    <property type="gene ID" value="SETIT_013636mg"/>
</dbReference>